<keyword evidence="2 5" id="KW-0812">Transmembrane</keyword>
<evidence type="ECO:0000313" key="6">
    <source>
        <dbReference type="EMBL" id="KUG14524.1"/>
    </source>
</evidence>
<accession>A0A0W8F101</accession>
<evidence type="ECO:0000256" key="2">
    <source>
        <dbReference type="ARBA" id="ARBA00022692"/>
    </source>
</evidence>
<dbReference type="EMBL" id="LNQE01001647">
    <property type="protein sequence ID" value="KUG14524.1"/>
    <property type="molecule type" value="Genomic_DNA"/>
</dbReference>
<keyword evidence="3 5" id="KW-1133">Transmembrane helix</keyword>
<organism evidence="6">
    <name type="scientific">hydrocarbon metagenome</name>
    <dbReference type="NCBI Taxonomy" id="938273"/>
    <lineage>
        <taxon>unclassified sequences</taxon>
        <taxon>metagenomes</taxon>
        <taxon>ecological metagenomes</taxon>
    </lineage>
</organism>
<feature type="transmembrane region" description="Helical" evidence="5">
    <location>
        <begin position="123"/>
        <end position="144"/>
    </location>
</feature>
<dbReference type="GO" id="GO:0005886">
    <property type="term" value="C:plasma membrane"/>
    <property type="evidence" value="ECO:0007669"/>
    <property type="project" value="TreeGrafter"/>
</dbReference>
<evidence type="ECO:0000256" key="3">
    <source>
        <dbReference type="ARBA" id="ARBA00022989"/>
    </source>
</evidence>
<name>A0A0W8F101_9ZZZZ</name>
<proteinExistence type="predicted"/>
<protein>
    <submittedName>
        <fullName evidence="6">Membrane bound hydrogenase, mbhm subunit</fullName>
    </submittedName>
</protein>
<dbReference type="AlphaFoldDB" id="A0A0W8F101"/>
<feature type="transmembrane region" description="Helical" evidence="5">
    <location>
        <begin position="89"/>
        <end position="111"/>
    </location>
</feature>
<evidence type="ECO:0000256" key="1">
    <source>
        <dbReference type="ARBA" id="ARBA00004141"/>
    </source>
</evidence>
<dbReference type="InterPro" id="IPR052561">
    <property type="entry name" value="ComplexI_Subunit1"/>
</dbReference>
<dbReference type="PANTHER" id="PTHR43359">
    <property type="entry name" value="FORMATE HYDROGENLYASE SUBUNIT 4"/>
    <property type="match status" value="1"/>
</dbReference>
<comment type="caution">
    <text evidence="6">The sequence shown here is derived from an EMBL/GenBank/DDBJ whole genome shotgun (WGS) entry which is preliminary data.</text>
</comment>
<gene>
    <name evidence="6" type="ORF">ASZ90_015825</name>
</gene>
<comment type="subcellular location">
    <subcellularLocation>
        <location evidence="1">Membrane</location>
        <topology evidence="1">Multi-pass membrane protein</topology>
    </subcellularLocation>
</comment>
<dbReference type="Pfam" id="PF00146">
    <property type="entry name" value="NADHdh"/>
    <property type="match status" value="1"/>
</dbReference>
<dbReference type="PANTHER" id="PTHR43359:SF1">
    <property type="entry name" value="FORMATE HYDROGENLYASE SUBUNIT 4-RELATED"/>
    <property type="match status" value="1"/>
</dbReference>
<evidence type="ECO:0000256" key="4">
    <source>
        <dbReference type="ARBA" id="ARBA00023136"/>
    </source>
</evidence>
<dbReference type="InterPro" id="IPR001694">
    <property type="entry name" value="NADH_UbQ_OxRdtase_su1/FPO"/>
</dbReference>
<feature type="transmembrane region" description="Helical" evidence="5">
    <location>
        <begin position="58"/>
        <end position="82"/>
    </location>
</feature>
<keyword evidence="4 5" id="KW-0472">Membrane</keyword>
<evidence type="ECO:0000256" key="5">
    <source>
        <dbReference type="SAM" id="Phobius"/>
    </source>
</evidence>
<sequence length="147" mass="15582">MIGFFILLVILLIVTPAELSRIPFDTPEAETELAGGILVEYSGKNLALFSLAQGVKTVAMSALIVAIFFPYSLAAVAGLTGIAGVGLDILWFIALVTLVSFVAVSVIRVSMARFRINQVVSVYWVYLAVAGLVGLILVMGDHVLGVI</sequence>
<reference evidence="6" key="1">
    <citation type="journal article" date="2015" name="Proc. Natl. Acad. Sci. U.S.A.">
        <title>Networks of energetic and metabolic interactions define dynamics in microbial communities.</title>
        <authorList>
            <person name="Embree M."/>
            <person name="Liu J.K."/>
            <person name="Al-Bassam M.M."/>
            <person name="Zengler K."/>
        </authorList>
    </citation>
    <scope>NUCLEOTIDE SEQUENCE</scope>
</reference>